<protein>
    <recommendedName>
        <fullName evidence="1">UPF0223 protein ABID28_001226</fullName>
    </recommendedName>
</protein>
<dbReference type="Pfam" id="PF05256">
    <property type="entry name" value="UPF0223"/>
    <property type="match status" value="1"/>
</dbReference>
<gene>
    <name evidence="2" type="ORF">ABID28_001226</name>
</gene>
<dbReference type="NCBIfam" id="NF003353">
    <property type="entry name" value="PRK04387.1"/>
    <property type="match status" value="1"/>
</dbReference>
<proteinExistence type="inferred from homology"/>
<dbReference type="EMBL" id="JBEPLN010000019">
    <property type="protein sequence ID" value="MET3634580.1"/>
    <property type="molecule type" value="Genomic_DNA"/>
</dbReference>
<evidence type="ECO:0000313" key="2">
    <source>
        <dbReference type="EMBL" id="MET3634580.1"/>
    </source>
</evidence>
<dbReference type="HAMAP" id="MF_01041">
    <property type="entry name" value="UPF0223"/>
    <property type="match status" value="1"/>
</dbReference>
<name>A0ABV2JFN5_9STRE</name>
<dbReference type="Gene3D" id="1.10.220.80">
    <property type="entry name" value="BH2638-like"/>
    <property type="match status" value="1"/>
</dbReference>
<organism evidence="2 3">
    <name type="scientific">Streptococcus porcorum</name>
    <dbReference type="NCBI Taxonomy" id="701526"/>
    <lineage>
        <taxon>Bacteria</taxon>
        <taxon>Bacillati</taxon>
        <taxon>Bacillota</taxon>
        <taxon>Bacilli</taxon>
        <taxon>Lactobacillales</taxon>
        <taxon>Streptococcaceae</taxon>
        <taxon>Streptococcus</taxon>
    </lineage>
</organism>
<dbReference type="Proteomes" id="UP001549037">
    <property type="component" value="Unassembled WGS sequence"/>
</dbReference>
<dbReference type="InterPro" id="IPR023324">
    <property type="entry name" value="BH2638-like_sf"/>
</dbReference>
<dbReference type="PIRSF" id="PIRSF037260">
    <property type="entry name" value="UPF0223"/>
    <property type="match status" value="1"/>
</dbReference>
<reference evidence="2 3" key="1">
    <citation type="submission" date="2024-06" db="EMBL/GenBank/DDBJ databases">
        <title>Genomic Encyclopedia of Type Strains, Phase IV (KMG-IV): sequencing the most valuable type-strain genomes for metagenomic binning, comparative biology and taxonomic classification.</title>
        <authorList>
            <person name="Goeker M."/>
        </authorList>
    </citation>
    <scope>NUCLEOTIDE SEQUENCE [LARGE SCALE GENOMIC DNA]</scope>
    <source>
        <strain evidence="2 3">DSM 28302</strain>
    </source>
</reference>
<evidence type="ECO:0000256" key="1">
    <source>
        <dbReference type="HAMAP-Rule" id="MF_01041"/>
    </source>
</evidence>
<sequence>MKDNYSYPLNLSWSTEEISSVLHFLNQVELAYEKGVRAEELLKSYQMFKEIVRSKAEEKQIDRDFKSVSGYSTYQVVKCAQEKGKGMLKLGD</sequence>
<dbReference type="RefSeq" id="WP_354369039.1">
    <property type="nucleotide sequence ID" value="NZ_JBEPLN010000019.1"/>
</dbReference>
<dbReference type="SUPFAM" id="SSF158504">
    <property type="entry name" value="BH2638-like"/>
    <property type="match status" value="1"/>
</dbReference>
<comment type="caution">
    <text evidence="2">The sequence shown here is derived from an EMBL/GenBank/DDBJ whole genome shotgun (WGS) entry which is preliminary data.</text>
</comment>
<keyword evidence="3" id="KW-1185">Reference proteome</keyword>
<evidence type="ECO:0000313" key="3">
    <source>
        <dbReference type="Proteomes" id="UP001549037"/>
    </source>
</evidence>
<accession>A0ABV2JFN5</accession>
<dbReference type="InterPro" id="IPR007920">
    <property type="entry name" value="UPF0223"/>
</dbReference>
<comment type="similarity">
    <text evidence="1">Belongs to the UPF0223 family.</text>
</comment>